<dbReference type="Proteomes" id="UP000799118">
    <property type="component" value="Unassembled WGS sequence"/>
</dbReference>
<dbReference type="EMBL" id="ML769994">
    <property type="protein sequence ID" value="KAE9385369.1"/>
    <property type="molecule type" value="Genomic_DNA"/>
</dbReference>
<sequence length="261" mass="28492">MRFNNVEIPCILLTFGDTRKLSELPASYADMVQVAKKKFKLSDDCFLTFRSRTPDEPLNLGFEIDDVETELFGTVIAQLDEIEVVVDQLGKGKGKAADLDSSSSPSSPSTNAVEQPPGEGVAGPSYNAPVGFLSNVTISGPVPLSAADDPPPYHSGAGRSRIPGEPIEIRVTNPSTNKFVELIVRKHNKIETIHKTACQVLELEPQSYKLRLHVQREDQSVYLDMNYSDTVELAGVTSSSKLHVVRNMAAPKGNLVRKAWA</sequence>
<feature type="region of interest" description="Disordered" evidence="1">
    <location>
        <begin position="143"/>
        <end position="162"/>
    </location>
</feature>
<proteinExistence type="predicted"/>
<organism evidence="2 3">
    <name type="scientific">Gymnopus androsaceus JB14</name>
    <dbReference type="NCBI Taxonomy" id="1447944"/>
    <lineage>
        <taxon>Eukaryota</taxon>
        <taxon>Fungi</taxon>
        <taxon>Dikarya</taxon>
        <taxon>Basidiomycota</taxon>
        <taxon>Agaricomycotina</taxon>
        <taxon>Agaricomycetes</taxon>
        <taxon>Agaricomycetidae</taxon>
        <taxon>Agaricales</taxon>
        <taxon>Marasmiineae</taxon>
        <taxon>Omphalotaceae</taxon>
        <taxon>Gymnopus</taxon>
    </lineage>
</organism>
<gene>
    <name evidence="2" type="ORF">BT96DRAFT_928824</name>
</gene>
<protein>
    <submittedName>
        <fullName evidence="2">Uncharacterized protein</fullName>
    </submittedName>
</protein>
<evidence type="ECO:0000313" key="3">
    <source>
        <dbReference type="Proteomes" id="UP000799118"/>
    </source>
</evidence>
<evidence type="ECO:0000256" key="1">
    <source>
        <dbReference type="SAM" id="MobiDB-lite"/>
    </source>
</evidence>
<keyword evidence="3" id="KW-1185">Reference proteome</keyword>
<feature type="region of interest" description="Disordered" evidence="1">
    <location>
        <begin position="95"/>
        <end position="126"/>
    </location>
</feature>
<evidence type="ECO:0000313" key="2">
    <source>
        <dbReference type="EMBL" id="KAE9385369.1"/>
    </source>
</evidence>
<reference evidence="2" key="1">
    <citation type="journal article" date="2019" name="Environ. Microbiol.">
        <title>Fungal ecological strategies reflected in gene transcription - a case study of two litter decomposers.</title>
        <authorList>
            <person name="Barbi F."/>
            <person name="Kohler A."/>
            <person name="Barry K."/>
            <person name="Baskaran P."/>
            <person name="Daum C."/>
            <person name="Fauchery L."/>
            <person name="Ihrmark K."/>
            <person name="Kuo A."/>
            <person name="LaButti K."/>
            <person name="Lipzen A."/>
            <person name="Morin E."/>
            <person name="Grigoriev I.V."/>
            <person name="Henrissat B."/>
            <person name="Lindahl B."/>
            <person name="Martin F."/>
        </authorList>
    </citation>
    <scope>NUCLEOTIDE SEQUENCE</scope>
    <source>
        <strain evidence="2">JB14</strain>
    </source>
</reference>
<accession>A0A6A4GI95</accession>
<dbReference type="AlphaFoldDB" id="A0A6A4GI95"/>
<name>A0A6A4GI95_9AGAR</name>